<dbReference type="EMBL" id="FNZA01000023">
    <property type="protein sequence ID" value="SEJ85171.1"/>
    <property type="molecule type" value="Genomic_DNA"/>
</dbReference>
<dbReference type="STRING" id="856736.SAMN04488058_12331"/>
<organism evidence="5 6">
    <name type="scientific">Deinococcus reticulitermitis</name>
    <dbReference type="NCBI Taxonomy" id="856736"/>
    <lineage>
        <taxon>Bacteria</taxon>
        <taxon>Thermotogati</taxon>
        <taxon>Deinococcota</taxon>
        <taxon>Deinococci</taxon>
        <taxon>Deinococcales</taxon>
        <taxon>Deinococcaceae</taxon>
        <taxon>Deinococcus</taxon>
    </lineage>
</organism>
<dbReference type="Gene3D" id="1.10.4040.10">
    <property type="entry name" value="Penicillinase repressor domain"/>
    <property type="match status" value="1"/>
</dbReference>
<keyword evidence="2" id="KW-0805">Transcription regulation</keyword>
<evidence type="ECO:0000256" key="3">
    <source>
        <dbReference type="ARBA" id="ARBA00023125"/>
    </source>
</evidence>
<reference evidence="6" key="1">
    <citation type="submission" date="2016-10" db="EMBL/GenBank/DDBJ databases">
        <authorList>
            <person name="Varghese N."/>
            <person name="Submissions S."/>
        </authorList>
    </citation>
    <scope>NUCLEOTIDE SEQUENCE [LARGE SCALE GENOMIC DNA]</scope>
    <source>
        <strain evidence="6">CGMCC 1.10218</strain>
    </source>
</reference>
<gene>
    <name evidence="5" type="ORF">SAMN04488058_12331</name>
</gene>
<dbReference type="PIRSF" id="PIRSF019455">
    <property type="entry name" value="CopR_AtkY"/>
    <property type="match status" value="1"/>
</dbReference>
<dbReference type="GO" id="GO:0003677">
    <property type="term" value="F:DNA binding"/>
    <property type="evidence" value="ECO:0007669"/>
    <property type="project" value="UniProtKB-KW"/>
</dbReference>
<dbReference type="Proteomes" id="UP000199223">
    <property type="component" value="Unassembled WGS sequence"/>
</dbReference>
<dbReference type="Pfam" id="PF03965">
    <property type="entry name" value="Penicillinase_R"/>
    <property type="match status" value="1"/>
</dbReference>
<evidence type="ECO:0000313" key="6">
    <source>
        <dbReference type="Proteomes" id="UP000199223"/>
    </source>
</evidence>
<evidence type="ECO:0000256" key="2">
    <source>
        <dbReference type="ARBA" id="ARBA00023015"/>
    </source>
</evidence>
<evidence type="ECO:0000256" key="4">
    <source>
        <dbReference type="ARBA" id="ARBA00023163"/>
    </source>
</evidence>
<protein>
    <submittedName>
        <fullName evidence="5">Predicted transcriptional regulator</fullName>
    </submittedName>
</protein>
<name>A0A1H7C652_9DEIO</name>
<dbReference type="InterPro" id="IPR036390">
    <property type="entry name" value="WH_DNA-bd_sf"/>
</dbReference>
<keyword evidence="4" id="KW-0804">Transcription</keyword>
<sequence length="128" mass="14489">MARPPHSGPTDRELMLLKLLWQHGSSTVRQLHQVFPHRPKPAYTSLQTNLQGMLDKGYLTSQTDQHAHIYAAALTQADVEQHAVHDLIRRVFDGSALRLFTTALNSEQASPEELRRLQALLEEQVSDD</sequence>
<dbReference type="SUPFAM" id="SSF46785">
    <property type="entry name" value="Winged helix' DNA-binding domain"/>
    <property type="match status" value="1"/>
</dbReference>
<evidence type="ECO:0000313" key="5">
    <source>
        <dbReference type="EMBL" id="SEJ85171.1"/>
    </source>
</evidence>
<proteinExistence type="inferred from homology"/>
<dbReference type="InterPro" id="IPR036388">
    <property type="entry name" value="WH-like_DNA-bd_sf"/>
</dbReference>
<dbReference type="AlphaFoldDB" id="A0A1H7C652"/>
<dbReference type="OrthoDB" id="280196at2"/>
<evidence type="ECO:0000256" key="1">
    <source>
        <dbReference type="ARBA" id="ARBA00011046"/>
    </source>
</evidence>
<dbReference type="InterPro" id="IPR005650">
    <property type="entry name" value="BlaI_family"/>
</dbReference>
<dbReference type="Gene3D" id="1.10.10.10">
    <property type="entry name" value="Winged helix-like DNA-binding domain superfamily/Winged helix DNA-binding domain"/>
    <property type="match status" value="1"/>
</dbReference>
<keyword evidence="6" id="KW-1185">Reference proteome</keyword>
<comment type="similarity">
    <text evidence="1">Belongs to the BlaI transcriptional regulatory family.</text>
</comment>
<keyword evidence="3" id="KW-0238">DNA-binding</keyword>
<accession>A0A1H7C652</accession>
<dbReference type="RefSeq" id="WP_092265606.1">
    <property type="nucleotide sequence ID" value="NZ_FNZA01000023.1"/>
</dbReference>
<dbReference type="GO" id="GO:0045892">
    <property type="term" value="P:negative regulation of DNA-templated transcription"/>
    <property type="evidence" value="ECO:0007669"/>
    <property type="project" value="InterPro"/>
</dbReference>